<name>A0A4R7V867_9PSEU</name>
<proteinExistence type="predicted"/>
<dbReference type="Proteomes" id="UP000294927">
    <property type="component" value="Unassembled WGS sequence"/>
</dbReference>
<dbReference type="GO" id="GO:0000156">
    <property type="term" value="F:phosphorelay response regulator activity"/>
    <property type="evidence" value="ECO:0007669"/>
    <property type="project" value="TreeGrafter"/>
</dbReference>
<keyword evidence="2" id="KW-0902">Two-component regulatory system</keyword>
<feature type="domain" description="Response regulatory" evidence="8">
    <location>
        <begin position="18"/>
        <end position="129"/>
    </location>
</feature>
<dbReference type="SMART" id="SM00448">
    <property type="entry name" value="REC"/>
    <property type="match status" value="1"/>
</dbReference>
<gene>
    <name evidence="10" type="ORF">CLV71_11323</name>
</gene>
<dbReference type="InterPro" id="IPR001867">
    <property type="entry name" value="OmpR/PhoB-type_DNA-bd"/>
</dbReference>
<evidence type="ECO:0000256" key="1">
    <source>
        <dbReference type="ARBA" id="ARBA00022553"/>
    </source>
</evidence>
<evidence type="ECO:0000313" key="10">
    <source>
        <dbReference type="EMBL" id="TDV44765.1"/>
    </source>
</evidence>
<evidence type="ECO:0000256" key="6">
    <source>
        <dbReference type="PROSITE-ProRule" id="PRU00169"/>
    </source>
</evidence>
<sequence length="236" mass="25936">MSVPVQERLDLEPILGLRVLLVEDNPAFAQAVKPQLVRAGHIPTVVTHAADALARHHEADVVLLDLLLPDGHGLDVLRGVRVESTVPVLVVTAVAGNQTLVRALRLGADDYLVKPFGKDELLARIDAVVRRGRMRTLAQPTNVVVTRDVRIDLAERRVLVGGAEVELTRKEFTVLSVLAGHIGRLVTRQDLLDIGWGDSDQTRDRSLSVVMTTLRRKLNRPGLIVTQHGLGYRLEV</sequence>
<dbReference type="SUPFAM" id="SSF52172">
    <property type="entry name" value="CheY-like"/>
    <property type="match status" value="1"/>
</dbReference>
<accession>A0A4R7V867</accession>
<dbReference type="Pfam" id="PF00486">
    <property type="entry name" value="Trans_reg_C"/>
    <property type="match status" value="1"/>
</dbReference>
<evidence type="ECO:0000256" key="7">
    <source>
        <dbReference type="PROSITE-ProRule" id="PRU01091"/>
    </source>
</evidence>
<dbReference type="CDD" id="cd00383">
    <property type="entry name" value="trans_reg_C"/>
    <property type="match status" value="1"/>
</dbReference>
<dbReference type="GO" id="GO:0006355">
    <property type="term" value="P:regulation of DNA-templated transcription"/>
    <property type="evidence" value="ECO:0007669"/>
    <property type="project" value="InterPro"/>
</dbReference>
<dbReference type="Gene3D" id="3.40.50.2300">
    <property type="match status" value="1"/>
</dbReference>
<dbReference type="Gene3D" id="1.10.10.10">
    <property type="entry name" value="Winged helix-like DNA-binding domain superfamily/Winged helix DNA-binding domain"/>
    <property type="match status" value="1"/>
</dbReference>
<evidence type="ECO:0000259" key="8">
    <source>
        <dbReference type="PROSITE" id="PS50110"/>
    </source>
</evidence>
<evidence type="ECO:0000256" key="5">
    <source>
        <dbReference type="ARBA" id="ARBA00023163"/>
    </source>
</evidence>
<dbReference type="PROSITE" id="PS51755">
    <property type="entry name" value="OMPR_PHOB"/>
    <property type="match status" value="1"/>
</dbReference>
<feature type="DNA-binding region" description="OmpR/PhoB-type" evidence="7">
    <location>
        <begin position="141"/>
        <end position="236"/>
    </location>
</feature>
<dbReference type="PROSITE" id="PS50110">
    <property type="entry name" value="RESPONSE_REGULATORY"/>
    <property type="match status" value="1"/>
</dbReference>
<dbReference type="InterPro" id="IPR001789">
    <property type="entry name" value="Sig_transdc_resp-reg_receiver"/>
</dbReference>
<evidence type="ECO:0000313" key="11">
    <source>
        <dbReference type="Proteomes" id="UP000294927"/>
    </source>
</evidence>
<comment type="caution">
    <text evidence="10">The sequence shown here is derived from an EMBL/GenBank/DDBJ whole genome shotgun (WGS) entry which is preliminary data.</text>
</comment>
<dbReference type="GO" id="GO:0005829">
    <property type="term" value="C:cytosol"/>
    <property type="evidence" value="ECO:0007669"/>
    <property type="project" value="TreeGrafter"/>
</dbReference>
<feature type="modified residue" description="4-aspartylphosphate" evidence="6">
    <location>
        <position position="65"/>
    </location>
</feature>
<dbReference type="PANTHER" id="PTHR48111:SF1">
    <property type="entry name" value="TWO-COMPONENT RESPONSE REGULATOR ORR33"/>
    <property type="match status" value="1"/>
</dbReference>
<dbReference type="Gene3D" id="6.10.250.690">
    <property type="match status" value="1"/>
</dbReference>
<organism evidence="10 11">
    <name type="scientific">Actinophytocola oryzae</name>
    <dbReference type="NCBI Taxonomy" id="502181"/>
    <lineage>
        <taxon>Bacteria</taxon>
        <taxon>Bacillati</taxon>
        <taxon>Actinomycetota</taxon>
        <taxon>Actinomycetes</taxon>
        <taxon>Pseudonocardiales</taxon>
        <taxon>Pseudonocardiaceae</taxon>
    </lineage>
</organism>
<keyword evidence="1 6" id="KW-0597">Phosphoprotein</keyword>
<dbReference type="InterPro" id="IPR036388">
    <property type="entry name" value="WH-like_DNA-bd_sf"/>
</dbReference>
<evidence type="ECO:0000256" key="3">
    <source>
        <dbReference type="ARBA" id="ARBA00023015"/>
    </source>
</evidence>
<dbReference type="GO" id="GO:0000976">
    <property type="term" value="F:transcription cis-regulatory region binding"/>
    <property type="evidence" value="ECO:0007669"/>
    <property type="project" value="TreeGrafter"/>
</dbReference>
<dbReference type="InterPro" id="IPR011006">
    <property type="entry name" value="CheY-like_superfamily"/>
</dbReference>
<feature type="domain" description="OmpR/PhoB-type" evidence="9">
    <location>
        <begin position="141"/>
        <end position="236"/>
    </location>
</feature>
<dbReference type="PANTHER" id="PTHR48111">
    <property type="entry name" value="REGULATOR OF RPOS"/>
    <property type="match status" value="1"/>
</dbReference>
<dbReference type="AlphaFoldDB" id="A0A4R7V867"/>
<keyword evidence="11" id="KW-1185">Reference proteome</keyword>
<keyword evidence="4 7" id="KW-0238">DNA-binding</keyword>
<keyword evidence="3" id="KW-0805">Transcription regulation</keyword>
<dbReference type="EMBL" id="SOCP01000013">
    <property type="protein sequence ID" value="TDV44765.1"/>
    <property type="molecule type" value="Genomic_DNA"/>
</dbReference>
<dbReference type="InterPro" id="IPR039420">
    <property type="entry name" value="WalR-like"/>
</dbReference>
<evidence type="ECO:0000256" key="2">
    <source>
        <dbReference type="ARBA" id="ARBA00023012"/>
    </source>
</evidence>
<evidence type="ECO:0000259" key="9">
    <source>
        <dbReference type="PROSITE" id="PS51755"/>
    </source>
</evidence>
<dbReference type="SMART" id="SM00862">
    <property type="entry name" value="Trans_reg_C"/>
    <property type="match status" value="1"/>
</dbReference>
<protein>
    <submittedName>
        <fullName evidence="10">DNA-binding response OmpR family regulator</fullName>
    </submittedName>
</protein>
<reference evidence="10 11" key="1">
    <citation type="submission" date="2019-03" db="EMBL/GenBank/DDBJ databases">
        <title>Genomic Encyclopedia of Archaeal and Bacterial Type Strains, Phase II (KMG-II): from individual species to whole genera.</title>
        <authorList>
            <person name="Goeker M."/>
        </authorList>
    </citation>
    <scope>NUCLEOTIDE SEQUENCE [LARGE SCALE GENOMIC DNA]</scope>
    <source>
        <strain evidence="10 11">DSM 45499</strain>
    </source>
</reference>
<dbReference type="GO" id="GO:0032993">
    <property type="term" value="C:protein-DNA complex"/>
    <property type="evidence" value="ECO:0007669"/>
    <property type="project" value="TreeGrafter"/>
</dbReference>
<dbReference type="Pfam" id="PF00072">
    <property type="entry name" value="Response_reg"/>
    <property type="match status" value="1"/>
</dbReference>
<evidence type="ECO:0000256" key="4">
    <source>
        <dbReference type="ARBA" id="ARBA00023125"/>
    </source>
</evidence>
<keyword evidence="5" id="KW-0804">Transcription</keyword>